<dbReference type="PANTHER" id="PTHR43756:SF5">
    <property type="entry name" value="CHOLINE MONOOXYGENASE, CHLOROPLASTIC"/>
    <property type="match status" value="1"/>
</dbReference>
<dbReference type="InterPro" id="IPR015879">
    <property type="entry name" value="Ring_hydroxy_dOase_asu_C_dom"/>
</dbReference>
<comment type="caution">
    <text evidence="8">The sequence shown here is derived from an EMBL/GenBank/DDBJ whole genome shotgun (WGS) entry which is preliminary data.</text>
</comment>
<feature type="domain" description="Rieske" evidence="7">
    <location>
        <begin position="44"/>
        <end position="149"/>
    </location>
</feature>
<evidence type="ECO:0000259" key="7">
    <source>
        <dbReference type="PROSITE" id="PS51296"/>
    </source>
</evidence>
<name>A0A923GL78_9PSED</name>
<dbReference type="AlphaFoldDB" id="A0A923GL78"/>
<dbReference type="EMBL" id="JABWRP020000013">
    <property type="protein sequence ID" value="MBV4542811.1"/>
    <property type="molecule type" value="Genomic_DNA"/>
</dbReference>
<evidence type="ECO:0000313" key="10">
    <source>
        <dbReference type="Proteomes" id="UP000628137"/>
    </source>
</evidence>
<evidence type="ECO:0000256" key="5">
    <source>
        <dbReference type="ARBA" id="ARBA00023004"/>
    </source>
</evidence>
<dbReference type="GO" id="GO:0051213">
    <property type="term" value="F:dioxygenase activity"/>
    <property type="evidence" value="ECO:0007669"/>
    <property type="project" value="UniProtKB-KW"/>
</dbReference>
<dbReference type="CDD" id="cd08884">
    <property type="entry name" value="RHO_alpha_C_GbcA-like"/>
    <property type="match status" value="1"/>
</dbReference>
<reference evidence="8 10" key="1">
    <citation type="journal article" date="2020" name="Microorganisms">
        <title>Reliable Identification of Environmental Pseudomonas Isolates Using the rpoD Gene.</title>
        <authorList>
            <consortium name="The Broad Institute Genome Sequencing Platform"/>
            <person name="Girard L."/>
            <person name="Lood C."/>
            <person name="Rokni-Zadeh H."/>
            <person name="van Noort V."/>
            <person name="Lavigne R."/>
            <person name="De Mot R."/>
        </authorList>
    </citation>
    <scope>NUCLEOTIDE SEQUENCE</scope>
    <source>
        <strain evidence="8 10">RW4S2</strain>
    </source>
</reference>
<dbReference type="Gene3D" id="3.90.380.10">
    <property type="entry name" value="Naphthalene 1,2-dioxygenase Alpha Subunit, Chain A, domain 1"/>
    <property type="match status" value="1"/>
</dbReference>
<dbReference type="PANTHER" id="PTHR43756">
    <property type="entry name" value="CHOLINE MONOOXYGENASE, CHLOROPLASTIC"/>
    <property type="match status" value="1"/>
</dbReference>
<keyword evidence="10" id="KW-1185">Reference proteome</keyword>
<gene>
    <name evidence="9" type="ORF">HU738_017325</name>
    <name evidence="8" type="ORF">HU738_18915</name>
</gene>
<dbReference type="InterPro" id="IPR017941">
    <property type="entry name" value="Rieske_2Fe-2S"/>
</dbReference>
<dbReference type="Pfam" id="PF00848">
    <property type="entry name" value="Ring_hydroxyl_A"/>
    <property type="match status" value="1"/>
</dbReference>
<dbReference type="PROSITE" id="PS51296">
    <property type="entry name" value="RIESKE"/>
    <property type="match status" value="1"/>
</dbReference>
<dbReference type="SUPFAM" id="SSF55961">
    <property type="entry name" value="Bet v1-like"/>
    <property type="match status" value="1"/>
</dbReference>
<organism evidence="8">
    <name type="scientific">Pseudomonas vlassakiae</name>
    <dbReference type="NCBI Taxonomy" id="485888"/>
    <lineage>
        <taxon>Bacteria</taxon>
        <taxon>Pseudomonadati</taxon>
        <taxon>Pseudomonadota</taxon>
        <taxon>Gammaproteobacteria</taxon>
        <taxon>Pseudomonadales</taxon>
        <taxon>Pseudomonadaceae</taxon>
        <taxon>Pseudomonas</taxon>
    </lineage>
</organism>
<protein>
    <submittedName>
        <fullName evidence="8">Aromatic ring-hydroxylating dioxygenase subunit alpha</fullName>
    </submittedName>
</protein>
<proteinExistence type="predicted"/>
<reference evidence="9" key="3">
    <citation type="submission" date="2021-06" db="EMBL/GenBank/DDBJ databases">
        <title>Updating the genus Pseudomonas: Description of 43 new species and partition of the Pseudomonas putida group.</title>
        <authorList>
            <person name="Girard L."/>
            <person name="Lood C."/>
            <person name="Vandamme P."/>
            <person name="Rokni-Zadeh H."/>
            <person name="Van Noort V."/>
            <person name="Hofte M."/>
            <person name="Lavigne R."/>
            <person name="De Mot R."/>
        </authorList>
    </citation>
    <scope>NUCLEOTIDE SEQUENCE</scope>
    <source>
        <strain evidence="9">RW4S2</strain>
    </source>
</reference>
<evidence type="ECO:0000256" key="1">
    <source>
        <dbReference type="ARBA" id="ARBA00001962"/>
    </source>
</evidence>
<dbReference type="Gene3D" id="2.102.10.10">
    <property type="entry name" value="Rieske [2Fe-2S] iron-sulphur domain"/>
    <property type="match status" value="1"/>
</dbReference>
<evidence type="ECO:0000256" key="6">
    <source>
        <dbReference type="ARBA" id="ARBA00023014"/>
    </source>
</evidence>
<reference evidence="8" key="2">
    <citation type="submission" date="2020-07" db="EMBL/GenBank/DDBJ databases">
        <authorList>
            <person name="Lood C."/>
            <person name="Girard L."/>
        </authorList>
    </citation>
    <scope>NUCLEOTIDE SEQUENCE</scope>
    <source>
        <strain evidence="8">RW4S2</strain>
    </source>
</reference>
<dbReference type="Pfam" id="PF00355">
    <property type="entry name" value="Rieske"/>
    <property type="match status" value="1"/>
</dbReference>
<dbReference type="PRINTS" id="PR00090">
    <property type="entry name" value="RNGDIOXGNASE"/>
</dbReference>
<dbReference type="RefSeq" id="WP_186603641.1">
    <property type="nucleotide sequence ID" value="NZ_JABWRP020000013.1"/>
</dbReference>
<keyword evidence="4" id="KW-0560">Oxidoreductase</keyword>
<dbReference type="Proteomes" id="UP000628137">
    <property type="component" value="Unassembled WGS sequence"/>
</dbReference>
<dbReference type="GO" id="GO:0005506">
    <property type="term" value="F:iron ion binding"/>
    <property type="evidence" value="ECO:0007669"/>
    <property type="project" value="InterPro"/>
</dbReference>
<comment type="cofactor">
    <cofactor evidence="1">
        <name>Fe cation</name>
        <dbReference type="ChEBI" id="CHEBI:24875"/>
    </cofactor>
</comment>
<evidence type="ECO:0000313" key="9">
    <source>
        <dbReference type="EMBL" id="MBV4542811.1"/>
    </source>
</evidence>
<accession>A0A923GL78</accession>
<keyword evidence="5" id="KW-0408">Iron</keyword>
<dbReference type="SUPFAM" id="SSF50022">
    <property type="entry name" value="ISP domain"/>
    <property type="match status" value="1"/>
</dbReference>
<dbReference type="InterPro" id="IPR001663">
    <property type="entry name" value="Rng_hydr_dOase-A"/>
</dbReference>
<sequence length="412" mass="47227">MRKNPSVEELLEAYKPDHSLPGALYYDQAAYDFEMEAIWKAEWLFICNECELPEPGDFRTVEIGNNSIIIVRSDENTVKAFYNTCRHRGSRICLEERGSSSRLTCPYHQWTYDLNGKLIFAQQVAEHVDFNQHGLKPVNLTNIAGLIYICLSDAPPDIEKFRASVLPFVTPYEPAKTKVVYESVIIEKANWKLVMENNRECYHCAGSHPELLVSLVESALPDDPKTPGFLQIMEEKIQKWESQGLPHEPVEGGNEFRCIRLPFNPGVMSMTLDGKLGCKKLISNFTDPDRGDIRMFRVPNSWHHFLADHIMHFRILPKGPYETEVRTTWHVHPDALEGWDYDPDRLAEVWLSTNAQDKHLAEQNALGVQSDAYEPGPYSPTGEFMVEHFNTWYMEAMRAMLSATSKRRASGE</sequence>
<evidence type="ECO:0000313" key="8">
    <source>
        <dbReference type="EMBL" id="MBC3472632.1"/>
    </source>
</evidence>
<keyword evidence="6" id="KW-0411">Iron-sulfur</keyword>
<keyword evidence="2" id="KW-0001">2Fe-2S</keyword>
<keyword evidence="8" id="KW-0223">Dioxygenase</keyword>
<dbReference type="CDD" id="cd03469">
    <property type="entry name" value="Rieske_RO_Alpha_N"/>
    <property type="match status" value="1"/>
</dbReference>
<evidence type="ECO:0000256" key="3">
    <source>
        <dbReference type="ARBA" id="ARBA00022723"/>
    </source>
</evidence>
<evidence type="ECO:0000256" key="4">
    <source>
        <dbReference type="ARBA" id="ARBA00023002"/>
    </source>
</evidence>
<keyword evidence="3" id="KW-0479">Metal-binding</keyword>
<evidence type="ECO:0000256" key="2">
    <source>
        <dbReference type="ARBA" id="ARBA00022714"/>
    </source>
</evidence>
<dbReference type="InterPro" id="IPR036922">
    <property type="entry name" value="Rieske_2Fe-2S_sf"/>
</dbReference>
<dbReference type="GO" id="GO:0051537">
    <property type="term" value="F:2 iron, 2 sulfur cluster binding"/>
    <property type="evidence" value="ECO:0007669"/>
    <property type="project" value="UniProtKB-KW"/>
</dbReference>
<dbReference type="EMBL" id="JABWRP010000017">
    <property type="protein sequence ID" value="MBC3472632.1"/>
    <property type="molecule type" value="Genomic_DNA"/>
</dbReference>